<dbReference type="HOGENOM" id="CLU_009834_7_4_7"/>
<dbReference type="Pfam" id="PF00378">
    <property type="entry name" value="ECH_1"/>
    <property type="match status" value="1"/>
</dbReference>
<dbReference type="GO" id="GO:0004165">
    <property type="term" value="F:delta(3)-delta(2)-enoyl-CoA isomerase activity"/>
    <property type="evidence" value="ECO:0007669"/>
    <property type="project" value="TreeGrafter"/>
</dbReference>
<dbReference type="PANTHER" id="PTHR11941:SF75">
    <property type="entry name" value="ENOYL-COA HYDRATASE_ISOMERASE FAMILY PROTEIN"/>
    <property type="match status" value="1"/>
</dbReference>
<dbReference type="RefSeq" id="WP_012175971.1">
    <property type="nucleotide sequence ID" value="NC_009943.1"/>
</dbReference>
<dbReference type="Gene3D" id="3.90.226.10">
    <property type="entry name" value="2-enoyl-CoA Hydratase, Chain A, domain 1"/>
    <property type="match status" value="1"/>
</dbReference>
<proteinExistence type="predicted"/>
<accession>A8ZWM8</accession>
<dbReference type="CDD" id="cd06558">
    <property type="entry name" value="crotonase-like"/>
    <property type="match status" value="1"/>
</dbReference>
<dbReference type="eggNOG" id="COG1024">
    <property type="taxonomic scope" value="Bacteria"/>
</dbReference>
<organism evidence="1 2">
    <name type="scientific">Desulfosudis oleivorans (strain DSM 6200 / JCM 39069 / Hxd3)</name>
    <name type="common">Desulfococcus oleovorans</name>
    <dbReference type="NCBI Taxonomy" id="96561"/>
    <lineage>
        <taxon>Bacteria</taxon>
        <taxon>Pseudomonadati</taxon>
        <taxon>Thermodesulfobacteriota</taxon>
        <taxon>Desulfobacteria</taxon>
        <taxon>Desulfobacterales</taxon>
        <taxon>Desulfosudaceae</taxon>
        <taxon>Desulfosudis</taxon>
    </lineage>
</organism>
<dbReference type="InterPro" id="IPR029045">
    <property type="entry name" value="ClpP/crotonase-like_dom_sf"/>
</dbReference>
<keyword evidence="2" id="KW-1185">Reference proteome</keyword>
<dbReference type="SUPFAM" id="SSF52096">
    <property type="entry name" value="ClpP/crotonase"/>
    <property type="match status" value="1"/>
</dbReference>
<evidence type="ECO:0000313" key="2">
    <source>
        <dbReference type="Proteomes" id="UP000008561"/>
    </source>
</evidence>
<protein>
    <submittedName>
        <fullName evidence="1">Enoyl-CoA hydratase/isomerase</fullName>
    </submittedName>
</protein>
<reference evidence="1 2" key="1">
    <citation type="submission" date="2007-10" db="EMBL/GenBank/DDBJ databases">
        <title>Complete sequence of Desulfococcus oleovorans Hxd3.</title>
        <authorList>
            <consortium name="US DOE Joint Genome Institute"/>
            <person name="Copeland A."/>
            <person name="Lucas S."/>
            <person name="Lapidus A."/>
            <person name="Barry K."/>
            <person name="Glavina del Rio T."/>
            <person name="Dalin E."/>
            <person name="Tice H."/>
            <person name="Pitluck S."/>
            <person name="Kiss H."/>
            <person name="Brettin T."/>
            <person name="Bruce D."/>
            <person name="Detter J.C."/>
            <person name="Han C."/>
            <person name="Schmutz J."/>
            <person name="Larimer F."/>
            <person name="Land M."/>
            <person name="Hauser L."/>
            <person name="Kyrpides N."/>
            <person name="Kim E."/>
            <person name="Wawrik B."/>
            <person name="Richardson P."/>
        </authorList>
    </citation>
    <scope>NUCLEOTIDE SEQUENCE [LARGE SCALE GENOMIC DNA]</scope>
    <source>
        <strain evidence="2">DSM 6200 / JCM 39069 / Hxd3</strain>
    </source>
</reference>
<dbReference type="OrthoDB" id="5365311at2"/>
<dbReference type="STRING" id="96561.Dole_2555"/>
<sequence length="248" mass="27046">MPIEMDTRDGVMILAMDNAPENAFNSEMIAQFNAALDDIKADDAISGVVVTGAGGQFFSSGMDLSYVMGLEAGAIKEFFKELFTFFHRAFVFPKPMVAAVNGHAVASALAFSMCLDYRVMQNQKAVCTFPEIDVSIMPPSGCLAMVKYVIGERMTDLAFLSGRKFDGPAALAVGMVDELAEGRAVIDRAVAVAGELGEKKPRLFAAYKKRFRGETADCMLAEDLRYIDEEMDVTMFQNCDLSCLRSLS</sequence>
<dbReference type="PANTHER" id="PTHR11941">
    <property type="entry name" value="ENOYL-COA HYDRATASE-RELATED"/>
    <property type="match status" value="1"/>
</dbReference>
<dbReference type="KEGG" id="dol:Dole_2555"/>
<gene>
    <name evidence="1" type="ordered locus">Dole_2555</name>
</gene>
<dbReference type="InterPro" id="IPR001753">
    <property type="entry name" value="Enoyl-CoA_hydra/iso"/>
</dbReference>
<dbReference type="EMBL" id="CP000859">
    <property type="protein sequence ID" value="ABW68359.1"/>
    <property type="molecule type" value="Genomic_DNA"/>
</dbReference>
<dbReference type="Proteomes" id="UP000008561">
    <property type="component" value="Chromosome"/>
</dbReference>
<evidence type="ECO:0000313" key="1">
    <source>
        <dbReference type="EMBL" id="ABW68359.1"/>
    </source>
</evidence>
<dbReference type="AlphaFoldDB" id="A8ZWM8"/>
<keyword evidence="1" id="KW-0413">Isomerase</keyword>
<dbReference type="GO" id="GO:0006635">
    <property type="term" value="P:fatty acid beta-oxidation"/>
    <property type="evidence" value="ECO:0007669"/>
    <property type="project" value="TreeGrafter"/>
</dbReference>
<name>A8ZWM8_DESOH</name>